<keyword evidence="14" id="KW-1185">Reference proteome</keyword>
<feature type="compositionally biased region" description="Acidic residues" evidence="11">
    <location>
        <begin position="770"/>
        <end position="781"/>
    </location>
</feature>
<evidence type="ECO:0000256" key="1">
    <source>
        <dbReference type="ARBA" id="ARBA00004123"/>
    </source>
</evidence>
<dbReference type="Gene3D" id="3.30.160.60">
    <property type="entry name" value="Classic Zinc Finger"/>
    <property type="match status" value="11"/>
</dbReference>
<dbReference type="GO" id="GO:0005634">
    <property type="term" value="C:nucleus"/>
    <property type="evidence" value="ECO:0007669"/>
    <property type="project" value="UniProtKB-SubCell"/>
</dbReference>
<dbReference type="SMART" id="SM00355">
    <property type="entry name" value="ZnF_C2H2"/>
    <property type="match status" value="13"/>
</dbReference>
<keyword evidence="9" id="KW-0539">Nucleus</keyword>
<feature type="domain" description="C2H2-type" evidence="12">
    <location>
        <begin position="403"/>
        <end position="430"/>
    </location>
</feature>
<sequence length="795" mass="90470">MAARNVAKRELDDGRVKIDPEEAEIIIIESVNDSEDEAHDQIISRENIPHILQNYSKANGNVQLVQLDDGEYSYIIENTNECESGVQYNVTDNDHYIIEEYQEDSEETAAELPEFETMYIESVESPHEVYTLCEEDETSVADEDQEMVVDEESEMIPDKQEVKANDNKSSKLSNIFIKVRKQSTKAEHVSEDQAQVTEEKCINPETVEQDSKTMQQEEEISSMDFLYECGICGKTFSSATGVKWHISASHIDSPAPTTDQLSFSLCACCGEPSDSAHTTGDFNCDECGKLFIYQNSLDRHKSIEHPVGDKYLCYECKKVFCRKDLLVEHTKVHSLKAVKCGDCGREFSRKFHLDRHIGQTGCMGLVKKVYDCRVCNKTFTRKDNLADHLKAHAGIAMKRRKPSTCEFCLKEFSGISLLQIHIRTHTGERPFACDVCEKKFASAGAMTKHRRKHTGEKPYICPQCGSRFAAKETLNRHWRIHTGDKPHKCRFCGKGFIQPSQLRAHIFHHTGENAYNCPHCNRAFNRKLRLTTHIKFMHEGAAPTPCPEPGCGKTFFRKEDIHRHLITHSGERPYECEVCKKRFAVKSSLRVHRNIHRKEAPVSCEVCNRAFIRKDCLMRHMRARHRDVLEDIVTNVEKKRLQTQLFQAVANAANTESLKQSIVWNELTLTESIKELLTLLVDDDCLLELGHPDAPVDRVLETVIRRCGHTPASESDFDYIGKIRENVKLLFTAVIDDNSIKDLLKSHTIDDVIMHVLKLARKRADGTLSDADDNDHADDPDPLGNHTDEDSSSVE</sequence>
<dbReference type="GeneID" id="109534045"/>
<feature type="domain" description="C2H2-type" evidence="12">
    <location>
        <begin position="459"/>
        <end position="486"/>
    </location>
</feature>
<dbReference type="FunFam" id="3.30.160.60:FF:000065">
    <property type="entry name" value="B-cell CLL/lymphoma 6, member B"/>
    <property type="match status" value="1"/>
</dbReference>
<feature type="domain" description="C2H2-type" evidence="12">
    <location>
        <begin position="602"/>
        <end position="625"/>
    </location>
</feature>
<feature type="domain" description="C2H2-type" evidence="12">
    <location>
        <begin position="515"/>
        <end position="543"/>
    </location>
</feature>
<dbReference type="FunFam" id="3.30.160.60:FF:002343">
    <property type="entry name" value="Zinc finger protein 33A"/>
    <property type="match status" value="2"/>
</dbReference>
<evidence type="ECO:0000256" key="9">
    <source>
        <dbReference type="ARBA" id="ARBA00023242"/>
    </source>
</evidence>
<dbReference type="Pfam" id="PF00096">
    <property type="entry name" value="zf-C2H2"/>
    <property type="match status" value="10"/>
</dbReference>
<feature type="domain" description="C2H2-type" evidence="12">
    <location>
        <begin position="431"/>
        <end position="458"/>
    </location>
</feature>
<dbReference type="InterPro" id="IPR036236">
    <property type="entry name" value="Znf_C2H2_sf"/>
</dbReference>
<feature type="domain" description="C2H2-type" evidence="12">
    <location>
        <begin position="574"/>
        <end position="601"/>
    </location>
</feature>
<proteinExistence type="predicted"/>
<feature type="domain" description="C2H2-type" evidence="12">
    <location>
        <begin position="227"/>
        <end position="255"/>
    </location>
</feature>
<dbReference type="AlphaFoldDB" id="A0AAR5P1Y9"/>
<dbReference type="SUPFAM" id="SSF57667">
    <property type="entry name" value="beta-beta-alpha zinc fingers"/>
    <property type="match status" value="8"/>
</dbReference>
<evidence type="ECO:0000256" key="8">
    <source>
        <dbReference type="ARBA" id="ARBA00023163"/>
    </source>
</evidence>
<dbReference type="InterPro" id="IPR013087">
    <property type="entry name" value="Znf_C2H2_type"/>
</dbReference>
<protein>
    <recommendedName>
        <fullName evidence="12">C2H2-type domain-containing protein</fullName>
    </recommendedName>
</protein>
<feature type="domain" description="C2H2-type" evidence="12">
    <location>
        <begin position="487"/>
        <end position="514"/>
    </location>
</feature>
<keyword evidence="3" id="KW-0677">Repeat</keyword>
<evidence type="ECO:0000256" key="7">
    <source>
        <dbReference type="ARBA" id="ARBA00023125"/>
    </source>
</evidence>
<organism evidence="13 14">
    <name type="scientific">Dendroctonus ponderosae</name>
    <name type="common">Mountain pine beetle</name>
    <dbReference type="NCBI Taxonomy" id="77166"/>
    <lineage>
        <taxon>Eukaryota</taxon>
        <taxon>Metazoa</taxon>
        <taxon>Ecdysozoa</taxon>
        <taxon>Arthropoda</taxon>
        <taxon>Hexapoda</taxon>
        <taxon>Insecta</taxon>
        <taxon>Pterygota</taxon>
        <taxon>Neoptera</taxon>
        <taxon>Endopterygota</taxon>
        <taxon>Coleoptera</taxon>
        <taxon>Polyphaga</taxon>
        <taxon>Cucujiformia</taxon>
        <taxon>Curculionidae</taxon>
        <taxon>Scolytinae</taxon>
        <taxon>Dendroctonus</taxon>
    </lineage>
</organism>
<dbReference type="KEGG" id="dpa:109534045"/>
<feature type="region of interest" description="Disordered" evidence="11">
    <location>
        <begin position="766"/>
        <end position="795"/>
    </location>
</feature>
<feature type="domain" description="C2H2-type" evidence="12">
    <location>
        <begin position="311"/>
        <end position="334"/>
    </location>
</feature>
<dbReference type="Pfam" id="PF13912">
    <property type="entry name" value="zf-C2H2_6"/>
    <property type="match status" value="1"/>
</dbReference>
<dbReference type="EnsemblMetazoa" id="XM_019899595.1">
    <property type="protein sequence ID" value="XP_019755154.1"/>
    <property type="gene ID" value="LOC109534045"/>
</dbReference>
<evidence type="ECO:0000256" key="11">
    <source>
        <dbReference type="SAM" id="MobiDB-lite"/>
    </source>
</evidence>
<dbReference type="PROSITE" id="PS00028">
    <property type="entry name" value="ZINC_FINGER_C2H2_1"/>
    <property type="match status" value="12"/>
</dbReference>
<dbReference type="FunFam" id="3.30.160.60:FF:000032">
    <property type="entry name" value="Krueppel-like factor 4"/>
    <property type="match status" value="1"/>
</dbReference>
<evidence type="ECO:0000256" key="4">
    <source>
        <dbReference type="ARBA" id="ARBA00022771"/>
    </source>
</evidence>
<dbReference type="EnsemblMetazoa" id="XM_019899594.1">
    <property type="protein sequence ID" value="XP_019755153.1"/>
    <property type="gene ID" value="LOC109534045"/>
</dbReference>
<keyword evidence="8" id="KW-0804">Transcription</keyword>
<accession>A0AAR5P1Y9</accession>
<reference evidence="13" key="2">
    <citation type="submission" date="2024-08" db="UniProtKB">
        <authorList>
            <consortium name="EnsemblMetazoa"/>
        </authorList>
    </citation>
    <scope>IDENTIFICATION</scope>
</reference>
<evidence type="ECO:0000313" key="14">
    <source>
        <dbReference type="Proteomes" id="UP000019118"/>
    </source>
</evidence>
<evidence type="ECO:0000313" key="13">
    <source>
        <dbReference type="EnsemblMetazoa" id="XP_019755153.1"/>
    </source>
</evidence>
<dbReference type="PROSITE" id="PS50157">
    <property type="entry name" value="ZINC_FINGER_C2H2_2"/>
    <property type="match status" value="13"/>
</dbReference>
<keyword evidence="4 10" id="KW-0863">Zinc-finger</keyword>
<reference evidence="14" key="1">
    <citation type="journal article" date="2013" name="Genome Biol.">
        <title>Draft genome of the mountain pine beetle, Dendroctonus ponderosae Hopkins, a major forest pest.</title>
        <authorList>
            <person name="Keeling C.I."/>
            <person name="Yuen M.M."/>
            <person name="Liao N.Y."/>
            <person name="Docking T.R."/>
            <person name="Chan S.K."/>
            <person name="Taylor G.A."/>
            <person name="Palmquist D.L."/>
            <person name="Jackman S.D."/>
            <person name="Nguyen A."/>
            <person name="Li M."/>
            <person name="Henderson H."/>
            <person name="Janes J.K."/>
            <person name="Zhao Y."/>
            <person name="Pandoh P."/>
            <person name="Moore R."/>
            <person name="Sperling F.A."/>
            <person name="Huber D.P."/>
            <person name="Birol I."/>
            <person name="Jones S.J."/>
            <person name="Bohlmann J."/>
        </authorList>
    </citation>
    <scope>NUCLEOTIDE SEQUENCE</scope>
</reference>
<evidence type="ECO:0000256" key="6">
    <source>
        <dbReference type="ARBA" id="ARBA00023015"/>
    </source>
</evidence>
<evidence type="ECO:0000259" key="12">
    <source>
        <dbReference type="PROSITE" id="PS50157"/>
    </source>
</evidence>
<dbReference type="GO" id="GO:0008270">
    <property type="term" value="F:zinc ion binding"/>
    <property type="evidence" value="ECO:0007669"/>
    <property type="project" value="UniProtKB-KW"/>
</dbReference>
<keyword evidence="6" id="KW-0805">Transcription regulation</keyword>
<feature type="domain" description="C2H2-type" evidence="12">
    <location>
        <begin position="282"/>
        <end position="305"/>
    </location>
</feature>
<keyword evidence="7" id="KW-0238">DNA-binding</keyword>
<evidence type="ECO:0000256" key="2">
    <source>
        <dbReference type="ARBA" id="ARBA00022723"/>
    </source>
</evidence>
<dbReference type="CTD" id="41740"/>
<comment type="subcellular location">
    <subcellularLocation>
        <location evidence="1">Nucleus</location>
    </subcellularLocation>
</comment>
<evidence type="ECO:0000256" key="5">
    <source>
        <dbReference type="ARBA" id="ARBA00022833"/>
    </source>
</evidence>
<evidence type="ECO:0000256" key="3">
    <source>
        <dbReference type="ARBA" id="ARBA00022737"/>
    </source>
</evidence>
<dbReference type="Proteomes" id="UP000019118">
    <property type="component" value="Unassembled WGS sequence"/>
</dbReference>
<feature type="domain" description="C2H2-type" evidence="12">
    <location>
        <begin position="544"/>
        <end position="573"/>
    </location>
</feature>
<dbReference type="PANTHER" id="PTHR24409:SF295">
    <property type="entry name" value="AZ2-RELATED"/>
    <property type="match status" value="1"/>
</dbReference>
<keyword evidence="2" id="KW-0479">Metal-binding</keyword>
<feature type="domain" description="C2H2-type" evidence="12">
    <location>
        <begin position="338"/>
        <end position="356"/>
    </location>
</feature>
<dbReference type="EnsemblMetazoa" id="XM_019899593.1">
    <property type="protein sequence ID" value="XP_019755152.1"/>
    <property type="gene ID" value="LOC109534045"/>
</dbReference>
<dbReference type="EnsemblMetazoa" id="XM_019899596.1">
    <property type="protein sequence ID" value="XP_019755155.1"/>
    <property type="gene ID" value="LOC109534045"/>
</dbReference>
<dbReference type="FunFam" id="3.30.160.60:FF:001004">
    <property type="entry name" value="Zinc finger protein 426"/>
    <property type="match status" value="1"/>
</dbReference>
<dbReference type="GO" id="GO:0000977">
    <property type="term" value="F:RNA polymerase II transcription regulatory region sequence-specific DNA binding"/>
    <property type="evidence" value="ECO:0007669"/>
    <property type="project" value="TreeGrafter"/>
</dbReference>
<evidence type="ECO:0000256" key="10">
    <source>
        <dbReference type="PROSITE-ProRule" id="PRU00042"/>
    </source>
</evidence>
<feature type="domain" description="C2H2-type" evidence="12">
    <location>
        <begin position="370"/>
        <end position="394"/>
    </location>
</feature>
<name>A0AAR5P1Y9_DENPD</name>
<dbReference type="PANTHER" id="PTHR24409">
    <property type="entry name" value="ZINC FINGER PROTEIN 142"/>
    <property type="match status" value="1"/>
</dbReference>
<keyword evidence="5" id="KW-0862">Zinc</keyword>
<dbReference type="GO" id="GO:0000981">
    <property type="term" value="F:DNA-binding transcription factor activity, RNA polymerase II-specific"/>
    <property type="evidence" value="ECO:0007669"/>
    <property type="project" value="TreeGrafter"/>
</dbReference>